<dbReference type="RefSeq" id="WP_013931246.1">
    <property type="nucleotide sequence ID" value="NC_015704.1"/>
</dbReference>
<dbReference type="AlphaFoldDB" id="A0A7U4E965"/>
<dbReference type="EMBL" id="CP002861">
    <property type="protein sequence ID" value="AEI52064.1"/>
    <property type="molecule type" value="Genomic_DNA"/>
</dbReference>
<evidence type="ECO:0000313" key="3">
    <source>
        <dbReference type="Proteomes" id="UP000000493"/>
    </source>
</evidence>
<keyword evidence="1" id="KW-1133">Transmembrane helix</keyword>
<organism evidence="2 3">
    <name type="scientific">Runella slithyformis (strain ATCC 29530 / DSM 19594 / LMG 11500 / NCIMB 11436 / LSU 4)</name>
    <dbReference type="NCBI Taxonomy" id="761193"/>
    <lineage>
        <taxon>Bacteria</taxon>
        <taxon>Pseudomonadati</taxon>
        <taxon>Bacteroidota</taxon>
        <taxon>Cytophagia</taxon>
        <taxon>Cytophagales</taxon>
        <taxon>Spirosomataceae</taxon>
        <taxon>Runella</taxon>
    </lineage>
</organism>
<evidence type="ECO:0000313" key="2">
    <source>
        <dbReference type="EMBL" id="AEI52064.1"/>
    </source>
</evidence>
<keyword evidence="3" id="KW-1185">Reference proteome</keyword>
<reference evidence="3" key="1">
    <citation type="submission" date="2011-06" db="EMBL/GenBank/DDBJ databases">
        <title>The complete genome of plasmid 2 of Runella slithyformis DSM 19594.</title>
        <authorList>
            <consortium name="US DOE Joint Genome Institute (JGI-PGF)"/>
            <person name="Lucas S."/>
            <person name="Han J."/>
            <person name="Lapidus A."/>
            <person name="Bruce D."/>
            <person name="Goodwin L."/>
            <person name="Pitluck S."/>
            <person name="Peters L."/>
            <person name="Kyrpides N."/>
            <person name="Mavromatis K."/>
            <person name="Ivanova N."/>
            <person name="Ovchinnikova G."/>
            <person name="Zhang X."/>
            <person name="Misra M."/>
            <person name="Detter J.C."/>
            <person name="Tapia R."/>
            <person name="Han C."/>
            <person name="Land M."/>
            <person name="Hauser L."/>
            <person name="Markowitz V."/>
            <person name="Cheng J.-F."/>
            <person name="Hugenholtz P."/>
            <person name="Woyke T."/>
            <person name="Wu D."/>
            <person name="Tindall B."/>
            <person name="Faehrich R."/>
            <person name="Brambilla E."/>
            <person name="Klenk H.-P."/>
            <person name="Eisen J.A."/>
        </authorList>
    </citation>
    <scope>NUCLEOTIDE SEQUENCE [LARGE SCALE GENOMIC DNA]</scope>
    <source>
        <strain evidence="3">ATCC 29530 / DSM 19594 / LMG 11500 / NCIMB 11436 / LSU 4</strain>
        <plasmid evidence="3">pRUNSL02</plasmid>
    </source>
</reference>
<dbReference type="InterPro" id="IPR046601">
    <property type="entry name" value="DUF6660"/>
</dbReference>
<protein>
    <submittedName>
        <fullName evidence="2">Uncharacterized protein</fullName>
    </submittedName>
</protein>
<dbReference type="Pfam" id="PF20365">
    <property type="entry name" value="DUF6660"/>
    <property type="match status" value="1"/>
</dbReference>
<proteinExistence type="predicted"/>
<evidence type="ECO:0000256" key="1">
    <source>
        <dbReference type="SAM" id="Phobius"/>
    </source>
</evidence>
<dbReference type="Proteomes" id="UP000000493">
    <property type="component" value="Plasmid pRUNSL02"/>
</dbReference>
<reference evidence="2 3" key="2">
    <citation type="journal article" date="2012" name="Stand. Genomic Sci.">
        <title>Complete genome sequence of the aquatic bacterium Runella slithyformis type strain (LSU 4(T)).</title>
        <authorList>
            <person name="Copeland A."/>
            <person name="Zhang X."/>
            <person name="Misra M."/>
            <person name="Lapidus A."/>
            <person name="Nolan M."/>
            <person name="Lucas S."/>
            <person name="Deshpande S."/>
            <person name="Cheng J.F."/>
            <person name="Tapia R."/>
            <person name="Goodwin L.A."/>
            <person name="Pitluck S."/>
            <person name="Liolios K."/>
            <person name="Pagani I."/>
            <person name="Ivanova N."/>
            <person name="Mikhailova N."/>
            <person name="Pati A."/>
            <person name="Chen A."/>
            <person name="Palaniappan K."/>
            <person name="Land M."/>
            <person name="Hauser L."/>
            <person name="Pan C."/>
            <person name="Jeffries C.D."/>
            <person name="Detter J.C."/>
            <person name="Brambilla E.M."/>
            <person name="Rohde M."/>
            <person name="Djao O.D."/>
            <person name="Goker M."/>
            <person name="Sikorski J."/>
            <person name="Tindall B.J."/>
            <person name="Woyke T."/>
            <person name="Bristow J."/>
            <person name="Eisen J.A."/>
            <person name="Markowitz V."/>
            <person name="Hugenholtz P."/>
            <person name="Kyrpides N.C."/>
            <person name="Klenk H.P."/>
            <person name="Mavromatis K."/>
        </authorList>
    </citation>
    <scope>NUCLEOTIDE SEQUENCE [LARGE SCALE GENOMIC DNA]</scope>
    <source>
        <strain evidence="3">ATCC 29530 / DSM 19594 / LMG 11500 / NCIMB 11436 / LSU 4</strain>
    </source>
</reference>
<sequence>MRRLCGLNNSELSFYNSETLLHNILAYICRVKILAVILSMYLLVLSGLPCRDGEDCNALNNGKISSSKTNHTDHHSDTKSCSPFCTCCGSVISLGFHSPVSVPDNQTSFFTQKVKIAFYNDSFFSNFYGNIWQPPKI</sequence>
<gene>
    <name evidence="2" type="ordered locus">Runsl_5928</name>
</gene>
<feature type="transmembrane region" description="Helical" evidence="1">
    <location>
        <begin position="20"/>
        <end position="44"/>
    </location>
</feature>
<name>A0A7U4E965_RUNSL</name>
<keyword evidence="1" id="KW-0812">Transmembrane</keyword>
<keyword evidence="2" id="KW-0614">Plasmid</keyword>
<accession>A0A7U4E965</accession>
<dbReference type="KEGG" id="rsi:Runsl_5928"/>
<geneLocation type="plasmid" evidence="2 3">
    <name>pRUNSL02</name>
</geneLocation>
<keyword evidence="1" id="KW-0472">Membrane</keyword>